<gene>
    <name evidence="2" type="ORF">JCM19275_1272</name>
</gene>
<dbReference type="Proteomes" id="UP000029647">
    <property type="component" value="Unassembled WGS sequence"/>
</dbReference>
<keyword evidence="1" id="KW-0472">Membrane</keyword>
<sequence length="54" mass="6124">MTPSFIITQSIVFPSLPKLIISEVYMLLMGGINNKMRRRIIKGKSVDEVKLSDD</sequence>
<reference evidence="2 3" key="1">
    <citation type="journal article" date="2014" name="Genome Announc.">
        <title>Draft Genome Sequences of Marine Flavobacterium Nonlabens Strains NR17, NR24, NR27, NR32, NR33, and Ara13.</title>
        <authorList>
            <person name="Nakanishi M."/>
            <person name="Meirelles P."/>
            <person name="Suzuki R."/>
            <person name="Takatani N."/>
            <person name="Mino S."/>
            <person name="Suda W."/>
            <person name="Oshima K."/>
            <person name="Hattori M."/>
            <person name="Ohkuma M."/>
            <person name="Hosokawa M."/>
            <person name="Miyashita K."/>
            <person name="Thompson F.L."/>
            <person name="Niwa A."/>
            <person name="Sawabe T."/>
            <person name="Sawabe T."/>
        </authorList>
    </citation>
    <scope>NUCLEOTIDE SEQUENCE [LARGE SCALE GENOMIC DNA]</scope>
    <source>
        <strain evidence="3">JCM19275</strain>
    </source>
</reference>
<evidence type="ECO:0000256" key="1">
    <source>
        <dbReference type="SAM" id="Phobius"/>
    </source>
</evidence>
<keyword evidence="1" id="KW-0812">Transmembrane</keyword>
<accession>A0A090WK20</accession>
<organism evidence="2 3">
    <name type="scientific">Nonlabens ulvanivorans</name>
    <name type="common">Persicivirga ulvanivorans</name>
    <dbReference type="NCBI Taxonomy" id="906888"/>
    <lineage>
        <taxon>Bacteria</taxon>
        <taxon>Pseudomonadati</taxon>
        <taxon>Bacteroidota</taxon>
        <taxon>Flavobacteriia</taxon>
        <taxon>Flavobacteriales</taxon>
        <taxon>Flavobacteriaceae</taxon>
        <taxon>Nonlabens</taxon>
    </lineage>
</organism>
<name>A0A090WK20_NONUL</name>
<evidence type="ECO:0000313" key="3">
    <source>
        <dbReference type="Proteomes" id="UP000029647"/>
    </source>
</evidence>
<keyword evidence="1" id="KW-1133">Transmembrane helix</keyword>
<feature type="transmembrane region" description="Helical" evidence="1">
    <location>
        <begin position="6"/>
        <end position="28"/>
    </location>
</feature>
<proteinExistence type="predicted"/>
<dbReference type="AlphaFoldDB" id="A0A090WK20"/>
<protein>
    <submittedName>
        <fullName evidence="2">Uncharacterized protein</fullName>
    </submittedName>
</protein>
<comment type="caution">
    <text evidence="2">The sequence shown here is derived from an EMBL/GenBank/DDBJ whole genome shotgun (WGS) entry which is preliminary data.</text>
</comment>
<dbReference type="EMBL" id="BBNT01000012">
    <property type="protein sequence ID" value="GAL76528.1"/>
    <property type="molecule type" value="Genomic_DNA"/>
</dbReference>
<evidence type="ECO:0000313" key="2">
    <source>
        <dbReference type="EMBL" id="GAL76528.1"/>
    </source>
</evidence>